<dbReference type="PANTHER" id="PTHR42776">
    <property type="entry name" value="SERINE PEPTIDASE S9 FAMILY MEMBER"/>
    <property type="match status" value="1"/>
</dbReference>
<dbReference type="Proteomes" id="UP000199072">
    <property type="component" value="Unassembled WGS sequence"/>
</dbReference>
<dbReference type="SUPFAM" id="SSF82171">
    <property type="entry name" value="DPP6 N-terminal domain-like"/>
    <property type="match status" value="1"/>
</dbReference>
<keyword evidence="3" id="KW-0031">Aminopeptidase</keyword>
<evidence type="ECO:0000313" key="4">
    <source>
        <dbReference type="Proteomes" id="UP000199072"/>
    </source>
</evidence>
<dbReference type="EMBL" id="FNAI01000013">
    <property type="protein sequence ID" value="SDF12840.1"/>
    <property type="molecule type" value="Genomic_DNA"/>
</dbReference>
<feature type="domain" description="Peptidase S9 prolyl oligopeptidase catalytic" evidence="2">
    <location>
        <begin position="685"/>
        <end position="852"/>
    </location>
</feature>
<protein>
    <submittedName>
        <fullName evidence="3">Dipeptidyl aminopeptidase/acylaminoacyl peptidase</fullName>
    </submittedName>
</protein>
<dbReference type="AlphaFoldDB" id="A0A1G7IJA8"/>
<dbReference type="PANTHER" id="PTHR42776:SF27">
    <property type="entry name" value="DIPEPTIDYL PEPTIDASE FAMILY MEMBER 6"/>
    <property type="match status" value="1"/>
</dbReference>
<keyword evidence="4" id="KW-1185">Reference proteome</keyword>
<dbReference type="STRING" id="1391627.SAMN05216464_11355"/>
<dbReference type="SUPFAM" id="SSF53474">
    <property type="entry name" value="alpha/beta-Hydrolases"/>
    <property type="match status" value="1"/>
</dbReference>
<keyword evidence="1" id="KW-0378">Hydrolase</keyword>
<dbReference type="OrthoDB" id="9812921at2"/>
<evidence type="ECO:0000313" key="3">
    <source>
        <dbReference type="EMBL" id="SDF12840.1"/>
    </source>
</evidence>
<dbReference type="Gene3D" id="3.40.50.1820">
    <property type="entry name" value="alpha/beta hydrolase"/>
    <property type="match status" value="1"/>
</dbReference>
<gene>
    <name evidence="3" type="ORF">SAMN05216464_11355</name>
</gene>
<dbReference type="InterPro" id="IPR029058">
    <property type="entry name" value="AB_hydrolase_fold"/>
</dbReference>
<dbReference type="InterPro" id="IPR015943">
    <property type="entry name" value="WD40/YVTN_repeat-like_dom_sf"/>
</dbReference>
<dbReference type="GO" id="GO:0004252">
    <property type="term" value="F:serine-type endopeptidase activity"/>
    <property type="evidence" value="ECO:0007669"/>
    <property type="project" value="TreeGrafter"/>
</dbReference>
<dbReference type="GO" id="GO:0006508">
    <property type="term" value="P:proteolysis"/>
    <property type="evidence" value="ECO:0007669"/>
    <property type="project" value="InterPro"/>
</dbReference>
<evidence type="ECO:0000256" key="1">
    <source>
        <dbReference type="ARBA" id="ARBA00022801"/>
    </source>
</evidence>
<dbReference type="GO" id="GO:0004177">
    <property type="term" value="F:aminopeptidase activity"/>
    <property type="evidence" value="ECO:0007669"/>
    <property type="project" value="UniProtKB-KW"/>
</dbReference>
<dbReference type="Gene3D" id="2.130.10.10">
    <property type="entry name" value="YVTN repeat-like/Quinoprotein amine dehydrogenase"/>
    <property type="match status" value="1"/>
</dbReference>
<accession>A0A1G7IJA8</accession>
<reference evidence="3 4" key="1">
    <citation type="submission" date="2016-10" db="EMBL/GenBank/DDBJ databases">
        <authorList>
            <person name="de Groot N.N."/>
        </authorList>
    </citation>
    <scope>NUCLEOTIDE SEQUENCE [LARGE SCALE GENOMIC DNA]</scope>
    <source>
        <strain evidence="3 4">47C3B</strain>
    </source>
</reference>
<keyword evidence="3" id="KW-0645">Protease</keyword>
<dbReference type="Pfam" id="PF00326">
    <property type="entry name" value="Peptidase_S9"/>
    <property type="match status" value="1"/>
</dbReference>
<evidence type="ECO:0000259" key="2">
    <source>
        <dbReference type="Pfam" id="PF00326"/>
    </source>
</evidence>
<organism evidence="3 4">
    <name type="scientific">Mucilaginibacter pineti</name>
    <dbReference type="NCBI Taxonomy" id="1391627"/>
    <lineage>
        <taxon>Bacteria</taxon>
        <taxon>Pseudomonadati</taxon>
        <taxon>Bacteroidota</taxon>
        <taxon>Sphingobacteriia</taxon>
        <taxon>Sphingobacteriales</taxon>
        <taxon>Sphingobacteriaceae</taxon>
        <taxon>Mucilaginibacter</taxon>
    </lineage>
</organism>
<proteinExistence type="predicted"/>
<dbReference type="RefSeq" id="WP_091153140.1">
    <property type="nucleotide sequence ID" value="NZ_FNAI01000013.1"/>
</dbReference>
<sequence length="882" mass="98899">MGSVGRYILNSKPNAATLIWTAFIWLCPLLLCAQKKPLENRHYPEWSTDYKPRMSRNGEYAVYQLQHKWLLYNLGSSARFIKELPAGEPEFMPDSKNLLLKDAQDTLHIYALNKTLTEKKICGVGDWAFSPDKLIYIKSADKSLHVSELSSSSETVIGNVASFKMSSDRSRLAYLSASDGKSIGTLNIKNPAVSKETVFRDPVTEYLLSANGRHIAASTEGSSGQIEISLLDTYKETQIKTTPLLRKLGAYGLSENSFWFSPAGDQLFFMGDSLAGPEKDTLNKPNSPVEVWHYKDRELQSMQVNETGQAEKMTAVYDLGKEKLQIINHSGEDAISVREINNNGYHLVFSRTTVFESGWDERNKVSCWLLCSSSGKRTAVFQKVGIPFHTQISPDGRFVIWYDNEKHAYFSFSISSHITRKLDLAAGNIPDFTGEDPSLSSSPPYGLCGWSKDGKTFFIYDRFDIWQLDPSGAAKPVCLTARWGAEHRIRLRLPSAEGSSAAKTIDPADGLILKAFDVNTKESGFVKADFSSGTALTTLYMGPYVFSDLTYSPGTGSYILCRSSENEAPNIFWSGDLRNFKQLSGFAPQKQVNWMTSELIRLKRHDGSWGKAILYKPENFDAAKKYPAIVHFYEKRSDQLHSFLLPALSRAEINIPFYVSNGYLVLVPDIDYAGDSLGRAAVKCVQPGIDYLKNLDFVDEKAIGLQGHSFGAYEANFILTQTSDIAAACSAAGLCDLISASTTLSLDGKPHYTLYDLGQMRKNRPVWQNPESYIRDSPLFYANRISSPLLLMHNRNDPNVNFDQDVQLFLTLRRLQKPVWLLQYPNSGHFAYAPDEKDFSIRMLQFFDHFLKHKPAPVWLSKGIPASRSKIDSGLEYEVTPD</sequence>
<dbReference type="InterPro" id="IPR001375">
    <property type="entry name" value="Peptidase_S9_cat"/>
</dbReference>
<name>A0A1G7IJA8_9SPHI</name>